<name>A0ABR2UQ22_9PEZI</name>
<dbReference type="EMBL" id="JARVKF010000404">
    <property type="protein sequence ID" value="KAK9416732.1"/>
    <property type="molecule type" value="Genomic_DNA"/>
</dbReference>
<feature type="compositionally biased region" description="Polar residues" evidence="1">
    <location>
        <begin position="969"/>
        <end position="981"/>
    </location>
</feature>
<evidence type="ECO:0000313" key="3">
    <source>
        <dbReference type="EMBL" id="KAK9416732.1"/>
    </source>
</evidence>
<dbReference type="InterPro" id="IPR010730">
    <property type="entry name" value="HET"/>
</dbReference>
<organism evidence="3 4">
    <name type="scientific">Seiridium unicorne</name>
    <dbReference type="NCBI Taxonomy" id="138068"/>
    <lineage>
        <taxon>Eukaryota</taxon>
        <taxon>Fungi</taxon>
        <taxon>Dikarya</taxon>
        <taxon>Ascomycota</taxon>
        <taxon>Pezizomycotina</taxon>
        <taxon>Sordariomycetes</taxon>
        <taxon>Xylariomycetidae</taxon>
        <taxon>Amphisphaeriales</taxon>
        <taxon>Sporocadaceae</taxon>
        <taxon>Seiridium</taxon>
    </lineage>
</organism>
<protein>
    <submittedName>
        <fullName evidence="3">Het domain protein</fullName>
    </submittedName>
</protein>
<gene>
    <name evidence="3" type="ORF">SUNI508_09430</name>
</gene>
<feature type="domain" description="Heterokaryon incompatibility" evidence="2">
    <location>
        <begin position="277"/>
        <end position="446"/>
    </location>
</feature>
<comment type="caution">
    <text evidence="3">The sequence shown here is derived from an EMBL/GenBank/DDBJ whole genome shotgun (WGS) entry which is preliminary data.</text>
</comment>
<dbReference type="Proteomes" id="UP001408356">
    <property type="component" value="Unassembled WGS sequence"/>
</dbReference>
<sequence length="981" mass="112551">MLCGLAPPDDPSKVDYSRPSTELTSLLQSWLFFGLMSECLGQDIDPQMFVKRCQRNSPENRAGKPMIDIRVDNTFLVRFGERRERLWNTSDQARRVFLEKELLDNVLFAQNQVELLELHIKEKSDDFCLNALLVRMLLHVIMFQLEQPLGPVNMKAPSVRVIVQRMLAMGWCKQRVAFACRQFSYPALYYMSSLQRYLPRHIDHHECTNDTCKAKADDMEPTHRKLDCQCMAIEVQMSEIIRIIREGGIPLVRVQKQDQRHGVIQLEVIRCTPSSSYTAISHVWSDRQLSARRNALPQCQLEYLDSVLAELPPSSGKDLRGIRTLHNMIHNRLWKWGLYDSPSDLERLFWLDTLCIPLGSEHSDLRTKAINAMDLIYAGADRVLVLDAELQTADVGQSRLRIAVDGLVGKFSQLHVIDGPSPGNLLEVAARLFASAWVGRAWTLQEGCLALECVFRTSRSFVILRYLSPEAYMAPYESQDDHWIRNLRWLPFRKHYRSIFGNICSRIGRAYQGSYKSALFELTTRLLFLAPRSFYHYWKYITPEKEYSVPRLPATVEEEVFRDLVRSIRLSVEMERHLDYNPFSREISKEEKFRQAWSSLQTRSTTETEDLFTIVANLVGFNSGYIAQSTTAAERMRSIIFSMKSIPLGILFSSYEKKYGDGAAHPDRWIPIVPVGTVLSTSKLIFTKKGLVLKDIGSKPSEEIFLLPTSTSRSNTFRLQGSAPPNTQFAKMAPGWWVEALVPDNDRLVLAPNVQLCVMLSLDDRYPTQSETSLSQYRGARFFVTGQENHTISLQYDCALRAVQSSEMPAWWTGDPDAAYELRRIPLDWKVLIKTGMTHRTVYPTRPPNPLITSQTKLAKLASAISLIWLAIELAILVMIRKAILPLPNDAIPESPNLDYIIKRIGLYHQILHHQILHHQILHHQILHHQILHHQVLYYQILYYQRGSTRRDVARPDTMHSDVAGGDQESYNTNTDSMDGS</sequence>
<feature type="region of interest" description="Disordered" evidence="1">
    <location>
        <begin position="956"/>
        <end position="981"/>
    </location>
</feature>
<evidence type="ECO:0000256" key="1">
    <source>
        <dbReference type="SAM" id="MobiDB-lite"/>
    </source>
</evidence>
<keyword evidence="4" id="KW-1185">Reference proteome</keyword>
<dbReference type="PANTHER" id="PTHR39596:SF2">
    <property type="entry name" value="HET DOMAIN PROTEIN (AFU_ORTHOLOGUE AFUA_1G17550)-RELATED"/>
    <property type="match status" value="1"/>
</dbReference>
<dbReference type="Pfam" id="PF06985">
    <property type="entry name" value="HET"/>
    <property type="match status" value="1"/>
</dbReference>
<proteinExistence type="predicted"/>
<evidence type="ECO:0000259" key="2">
    <source>
        <dbReference type="Pfam" id="PF06985"/>
    </source>
</evidence>
<evidence type="ECO:0000313" key="4">
    <source>
        <dbReference type="Proteomes" id="UP001408356"/>
    </source>
</evidence>
<dbReference type="PANTHER" id="PTHR39596">
    <property type="match status" value="1"/>
</dbReference>
<reference evidence="3 4" key="1">
    <citation type="journal article" date="2024" name="J. Plant Pathol.">
        <title>Sequence and assembly of the genome of Seiridium unicorne, isolate CBS 538.82, causal agent of cypress canker disease.</title>
        <authorList>
            <person name="Scali E."/>
            <person name="Rocca G.D."/>
            <person name="Danti R."/>
            <person name="Garbelotto M."/>
            <person name="Barberini S."/>
            <person name="Baroncelli R."/>
            <person name="Emiliani G."/>
        </authorList>
    </citation>
    <scope>NUCLEOTIDE SEQUENCE [LARGE SCALE GENOMIC DNA]</scope>
    <source>
        <strain evidence="3 4">BM-138-508</strain>
    </source>
</reference>
<accession>A0ABR2UQ22</accession>